<proteinExistence type="predicted"/>
<dbReference type="OrthoDB" id="4929908at2"/>
<feature type="region of interest" description="Disordered" evidence="1">
    <location>
        <begin position="145"/>
        <end position="175"/>
    </location>
</feature>
<evidence type="ECO:0000256" key="1">
    <source>
        <dbReference type="SAM" id="MobiDB-lite"/>
    </source>
</evidence>
<organism evidence="2 3">
    <name type="scientific">Pseudonocardia cypriaca</name>
    <dbReference type="NCBI Taxonomy" id="882449"/>
    <lineage>
        <taxon>Bacteria</taxon>
        <taxon>Bacillati</taxon>
        <taxon>Actinomycetota</taxon>
        <taxon>Actinomycetes</taxon>
        <taxon>Pseudonocardiales</taxon>
        <taxon>Pseudonocardiaceae</taxon>
        <taxon>Pseudonocardia</taxon>
    </lineage>
</organism>
<evidence type="ECO:0008006" key="4">
    <source>
        <dbReference type="Google" id="ProtNLM"/>
    </source>
</evidence>
<dbReference type="AlphaFoldDB" id="A0A543FT51"/>
<sequence>MTDLANAAQQALRRGGGGGPIGEREAALVVPIARALYPHPGLGDGPYERVADAVLATAAAVPAVGLVLDRGLADLAVALEGRADLESVTAELAAIQEGELFRTLRPLVARHLYDDPEVRAHIGYPGPSSDLGGYLHRGFDDLDWLPDPPVEEPDEPLVELGPLPYPVATADRRAP</sequence>
<keyword evidence="3" id="KW-1185">Reference proteome</keyword>
<gene>
    <name evidence="2" type="ORF">FB388_4203</name>
</gene>
<dbReference type="EMBL" id="VFPH01000002">
    <property type="protein sequence ID" value="TQM37006.1"/>
    <property type="molecule type" value="Genomic_DNA"/>
</dbReference>
<name>A0A543FT51_9PSEU</name>
<evidence type="ECO:0000313" key="2">
    <source>
        <dbReference type="EMBL" id="TQM37006.1"/>
    </source>
</evidence>
<dbReference type="Proteomes" id="UP000319818">
    <property type="component" value="Unassembled WGS sequence"/>
</dbReference>
<evidence type="ECO:0000313" key="3">
    <source>
        <dbReference type="Proteomes" id="UP000319818"/>
    </source>
</evidence>
<feature type="compositionally biased region" description="Acidic residues" evidence="1">
    <location>
        <begin position="145"/>
        <end position="157"/>
    </location>
</feature>
<accession>A0A543FT51</accession>
<protein>
    <recommendedName>
        <fullName evidence="4">Gluconate 2-dehydrogenase subunit 3-like protein</fullName>
    </recommendedName>
</protein>
<comment type="caution">
    <text evidence="2">The sequence shown here is derived from an EMBL/GenBank/DDBJ whole genome shotgun (WGS) entry which is preliminary data.</text>
</comment>
<reference evidence="2 3" key="1">
    <citation type="submission" date="2019-06" db="EMBL/GenBank/DDBJ databases">
        <title>Sequencing the genomes of 1000 actinobacteria strains.</title>
        <authorList>
            <person name="Klenk H.-P."/>
        </authorList>
    </citation>
    <scope>NUCLEOTIDE SEQUENCE [LARGE SCALE GENOMIC DNA]</scope>
    <source>
        <strain evidence="2 3">DSM 45511</strain>
    </source>
</reference>
<dbReference type="RefSeq" id="WP_142103897.1">
    <property type="nucleotide sequence ID" value="NZ_VFPH01000002.1"/>
</dbReference>